<organism evidence="1 2">
    <name type="scientific">Micromonospora carbonacea</name>
    <dbReference type="NCBI Taxonomy" id="47853"/>
    <lineage>
        <taxon>Bacteria</taxon>
        <taxon>Bacillati</taxon>
        <taxon>Actinomycetota</taxon>
        <taxon>Actinomycetes</taxon>
        <taxon>Micromonosporales</taxon>
        <taxon>Micromonosporaceae</taxon>
        <taxon>Micromonospora</taxon>
    </lineage>
</organism>
<evidence type="ECO:0000313" key="1">
    <source>
        <dbReference type="EMBL" id="SCF00437.1"/>
    </source>
</evidence>
<evidence type="ECO:0000313" key="2">
    <source>
        <dbReference type="Proteomes" id="UP000183585"/>
    </source>
</evidence>
<dbReference type="EMBL" id="FMCT01000004">
    <property type="protein sequence ID" value="SCF00437.1"/>
    <property type="molecule type" value="Genomic_DNA"/>
</dbReference>
<dbReference type="Proteomes" id="UP000183585">
    <property type="component" value="Unassembled WGS sequence"/>
</dbReference>
<reference evidence="2" key="1">
    <citation type="submission" date="2016-06" db="EMBL/GenBank/DDBJ databases">
        <authorList>
            <person name="Varghese N."/>
            <person name="Submissions Spin"/>
        </authorList>
    </citation>
    <scope>NUCLEOTIDE SEQUENCE [LARGE SCALE GENOMIC DNA]</scope>
    <source>
        <strain evidence="2">DSM 43168</strain>
    </source>
</reference>
<sequence>MTYDSRPGTLIHSLRVGTLMGAPIKELIARSTQHDLSKLEPPEVETYDEYVPKLQAAEYGSDEYRACLAAMGGGLAHHYAHNAHHPEHHDRGINGMTLVDLIEMLADWRAASERRGSDLADSMQKSFERFGIDAQLAEILTNTARHFGWIADETTRTDR</sequence>
<proteinExistence type="predicted"/>
<gene>
    <name evidence="1" type="ORF">GA0070563_10472</name>
</gene>
<accession>A0A1C4WVZ9</accession>
<dbReference type="RefSeq" id="WP_218107328.1">
    <property type="nucleotide sequence ID" value="NZ_FMCT01000004.1"/>
</dbReference>
<protein>
    <submittedName>
        <fullName evidence="1">Uncharacterized protein</fullName>
    </submittedName>
</protein>
<dbReference type="AlphaFoldDB" id="A0A1C4WVZ9"/>
<keyword evidence="2" id="KW-1185">Reference proteome</keyword>
<name>A0A1C4WVZ9_9ACTN</name>
<dbReference type="InterPro" id="IPR043721">
    <property type="entry name" value="DUF5662"/>
</dbReference>
<dbReference type="Pfam" id="PF18907">
    <property type="entry name" value="DUF5662"/>
    <property type="match status" value="1"/>
</dbReference>